<keyword evidence="1" id="KW-0175">Coiled coil</keyword>
<evidence type="ECO:0000313" key="2">
    <source>
        <dbReference type="EMBL" id="MBB3711995.1"/>
    </source>
</evidence>
<organism evidence="2 3">
    <name type="scientific">Limimaricola variabilis</name>
    <dbReference type="NCBI Taxonomy" id="1492771"/>
    <lineage>
        <taxon>Bacteria</taxon>
        <taxon>Pseudomonadati</taxon>
        <taxon>Pseudomonadota</taxon>
        <taxon>Alphaproteobacteria</taxon>
        <taxon>Rhodobacterales</taxon>
        <taxon>Paracoccaceae</taxon>
        <taxon>Limimaricola</taxon>
    </lineage>
</organism>
<feature type="coiled-coil region" evidence="1">
    <location>
        <begin position="32"/>
        <end position="59"/>
    </location>
</feature>
<dbReference type="RefSeq" id="WP_183471552.1">
    <property type="nucleotide sequence ID" value="NZ_JACIBX010000004.1"/>
</dbReference>
<dbReference type="Proteomes" id="UP000576152">
    <property type="component" value="Unassembled WGS sequence"/>
</dbReference>
<evidence type="ECO:0000313" key="3">
    <source>
        <dbReference type="Proteomes" id="UP000576152"/>
    </source>
</evidence>
<keyword evidence="3" id="KW-1185">Reference proteome</keyword>
<evidence type="ECO:0008006" key="4">
    <source>
        <dbReference type="Google" id="ProtNLM"/>
    </source>
</evidence>
<gene>
    <name evidence="2" type="ORF">FHS00_001571</name>
</gene>
<reference evidence="2 3" key="1">
    <citation type="submission" date="2020-08" db="EMBL/GenBank/DDBJ databases">
        <title>Genomic Encyclopedia of Type Strains, Phase III (KMG-III): the genomes of soil and plant-associated and newly described type strains.</title>
        <authorList>
            <person name="Whitman W."/>
        </authorList>
    </citation>
    <scope>NUCLEOTIDE SEQUENCE [LARGE SCALE GENOMIC DNA]</scope>
    <source>
        <strain evidence="2 3">CECT 8572</strain>
    </source>
</reference>
<proteinExistence type="predicted"/>
<dbReference type="InterPro" id="IPR034756">
    <property type="entry name" value="T2SSM_b"/>
</dbReference>
<protein>
    <recommendedName>
        <fullName evidence="4">Type II secretion system (T2SS), protein M subtype b</fullName>
    </recommendedName>
</protein>
<sequence length="182" mass="19050">MRWIGALVGLGLMFLAGATLAHGLSRIGVARQVALEAEAARLRQQVGELQSRIAFWQAAGAALVPPEGIAHRSPDETSSTLAVQKALFELGAEAGLTLSTIGAAPPPAGFSQPVVAVELEARGPIGAVATYLAGLEAVEPRLAVSQMVIRAAPRGFEAAQRMSQVTMRLVVWGFWVSTAEEL</sequence>
<dbReference type="EMBL" id="JACIBX010000004">
    <property type="protein sequence ID" value="MBB3711995.1"/>
    <property type="molecule type" value="Genomic_DNA"/>
</dbReference>
<name>A0ABR6HNH4_9RHOB</name>
<accession>A0ABR6HNH4</accession>
<evidence type="ECO:0000256" key="1">
    <source>
        <dbReference type="SAM" id="Coils"/>
    </source>
</evidence>
<comment type="caution">
    <text evidence="2">The sequence shown here is derived from an EMBL/GenBank/DDBJ whole genome shotgun (WGS) entry which is preliminary data.</text>
</comment>
<dbReference type="Pfam" id="PF10741">
    <property type="entry name" value="T2SSM_b"/>
    <property type="match status" value="1"/>
</dbReference>